<dbReference type="GO" id="GO:0005739">
    <property type="term" value="C:mitochondrion"/>
    <property type="evidence" value="ECO:0007669"/>
    <property type="project" value="UniProtKB-SubCell"/>
</dbReference>
<dbReference type="GO" id="GO:0003735">
    <property type="term" value="F:structural constituent of ribosome"/>
    <property type="evidence" value="ECO:0007669"/>
    <property type="project" value="InterPro"/>
</dbReference>
<dbReference type="PANTHER" id="PTHR10871:SF1">
    <property type="entry name" value="SMALL RIBOSOMAL SUBUNIT PROTEIN US13M"/>
    <property type="match status" value="1"/>
</dbReference>
<dbReference type="InterPro" id="IPR010979">
    <property type="entry name" value="Ribosomal_uS13-like_H2TH"/>
</dbReference>
<dbReference type="Pfam" id="PF00416">
    <property type="entry name" value="Ribosomal_S13"/>
    <property type="match status" value="1"/>
</dbReference>
<comment type="function">
    <text evidence="6">Component of the mitochondrial ribosome (mitoribosome), a dedicated translation machinery responsible for the synthesis of mitochondrial genome-encoded proteins, including at least some of the essential transmembrane subunits of the mitochondrial respiratory chain. The mitoribosomes are attached to the mitochondrial inner membrane and translation products are cotranslationally integrated into the membrane.</text>
</comment>
<name>A0A1Y2FM50_PROLT</name>
<comment type="similarity">
    <text evidence="2">Belongs to the universal ribosomal protein uS13 family.</text>
</comment>
<dbReference type="FunFam" id="4.10.910.10:FF:000004">
    <property type="entry name" value="Small subunit ribosomal protein S13"/>
    <property type="match status" value="1"/>
</dbReference>
<dbReference type="RefSeq" id="XP_040726314.1">
    <property type="nucleotide sequence ID" value="XM_040867631.1"/>
</dbReference>
<evidence type="ECO:0000313" key="8">
    <source>
        <dbReference type="EMBL" id="ORY84296.1"/>
    </source>
</evidence>
<keyword evidence="4" id="KW-0496">Mitochondrion</keyword>
<dbReference type="Gene3D" id="1.10.8.50">
    <property type="match status" value="1"/>
</dbReference>
<dbReference type="PROSITE" id="PS50159">
    <property type="entry name" value="RIBOSOMAL_S13_2"/>
    <property type="match status" value="1"/>
</dbReference>
<dbReference type="Gene3D" id="4.10.910.10">
    <property type="entry name" value="30s ribosomal protein s13, domain 2"/>
    <property type="match status" value="1"/>
</dbReference>
<comment type="subcellular location">
    <subcellularLocation>
        <location evidence="1">Mitochondrion</location>
    </subcellularLocation>
</comment>
<accession>A0A1Y2FM50</accession>
<evidence type="ECO:0000256" key="5">
    <source>
        <dbReference type="ARBA" id="ARBA00023274"/>
    </source>
</evidence>
<dbReference type="InterPro" id="IPR001892">
    <property type="entry name" value="Ribosomal_uS13"/>
</dbReference>
<dbReference type="EMBL" id="MCFI01000006">
    <property type="protein sequence ID" value="ORY84296.1"/>
    <property type="molecule type" value="Genomic_DNA"/>
</dbReference>
<evidence type="ECO:0000256" key="7">
    <source>
        <dbReference type="ARBA" id="ARBA00040757"/>
    </source>
</evidence>
<dbReference type="GeneID" id="63784230"/>
<evidence type="ECO:0000313" key="9">
    <source>
        <dbReference type="Proteomes" id="UP000193685"/>
    </source>
</evidence>
<dbReference type="GO" id="GO:0003723">
    <property type="term" value="F:RNA binding"/>
    <property type="evidence" value="ECO:0007669"/>
    <property type="project" value="InterPro"/>
</dbReference>
<dbReference type="OrthoDB" id="525520at2759"/>
<dbReference type="STRING" id="56484.A0A1Y2FM50"/>
<protein>
    <recommendedName>
        <fullName evidence="7">Small ribosomal subunit protein uS13m</fullName>
    </recommendedName>
</protein>
<dbReference type="AlphaFoldDB" id="A0A1Y2FM50"/>
<comment type="caution">
    <text evidence="8">The sequence shown here is derived from an EMBL/GenBank/DDBJ whole genome shotgun (WGS) entry which is preliminary data.</text>
</comment>
<dbReference type="InterPro" id="IPR027437">
    <property type="entry name" value="Rbsml_uS13_C"/>
</dbReference>
<organism evidence="8 9">
    <name type="scientific">Protomyces lactucae-debilis</name>
    <dbReference type="NCBI Taxonomy" id="2754530"/>
    <lineage>
        <taxon>Eukaryota</taxon>
        <taxon>Fungi</taxon>
        <taxon>Dikarya</taxon>
        <taxon>Ascomycota</taxon>
        <taxon>Taphrinomycotina</taxon>
        <taxon>Taphrinomycetes</taxon>
        <taxon>Taphrinales</taxon>
        <taxon>Protomycetaceae</taxon>
        <taxon>Protomyces</taxon>
    </lineage>
</organism>
<evidence type="ECO:0000256" key="6">
    <source>
        <dbReference type="ARBA" id="ARBA00037226"/>
    </source>
</evidence>
<dbReference type="Proteomes" id="UP000193685">
    <property type="component" value="Unassembled WGS sequence"/>
</dbReference>
<evidence type="ECO:0000256" key="2">
    <source>
        <dbReference type="ARBA" id="ARBA00008080"/>
    </source>
</evidence>
<dbReference type="PROSITE" id="PS00646">
    <property type="entry name" value="RIBOSOMAL_S13_1"/>
    <property type="match status" value="1"/>
</dbReference>
<evidence type="ECO:0000256" key="3">
    <source>
        <dbReference type="ARBA" id="ARBA00022980"/>
    </source>
</evidence>
<keyword evidence="3" id="KW-0689">Ribosomal protein</keyword>
<proteinExistence type="inferred from homology"/>
<evidence type="ECO:0000256" key="4">
    <source>
        <dbReference type="ARBA" id="ARBA00023128"/>
    </source>
</evidence>
<keyword evidence="5" id="KW-0687">Ribonucleoprotein</keyword>
<gene>
    <name evidence="8" type="ORF">BCR37DRAFT_345592</name>
</gene>
<dbReference type="GO" id="GO:0015935">
    <property type="term" value="C:small ribosomal subunit"/>
    <property type="evidence" value="ECO:0007669"/>
    <property type="project" value="TreeGrafter"/>
</dbReference>
<dbReference type="InterPro" id="IPR018269">
    <property type="entry name" value="Ribosomal_uS13_CS"/>
</dbReference>
<evidence type="ECO:0000256" key="1">
    <source>
        <dbReference type="ARBA" id="ARBA00004173"/>
    </source>
</evidence>
<reference evidence="8 9" key="1">
    <citation type="submission" date="2016-07" db="EMBL/GenBank/DDBJ databases">
        <title>Pervasive Adenine N6-methylation of Active Genes in Fungi.</title>
        <authorList>
            <consortium name="DOE Joint Genome Institute"/>
            <person name="Mondo S.J."/>
            <person name="Dannebaum R.O."/>
            <person name="Kuo R.C."/>
            <person name="Labutti K."/>
            <person name="Haridas S."/>
            <person name="Kuo A."/>
            <person name="Salamov A."/>
            <person name="Ahrendt S.R."/>
            <person name="Lipzen A."/>
            <person name="Sullivan W."/>
            <person name="Andreopoulos W.B."/>
            <person name="Clum A."/>
            <person name="Lindquist E."/>
            <person name="Daum C."/>
            <person name="Ramamoorthy G.K."/>
            <person name="Gryganskyi A."/>
            <person name="Culley D."/>
            <person name="Magnuson J.K."/>
            <person name="James T.Y."/>
            <person name="O'Malley M.A."/>
            <person name="Stajich J.E."/>
            <person name="Spatafora J.W."/>
            <person name="Visel A."/>
            <person name="Grigoriev I.V."/>
        </authorList>
    </citation>
    <scope>NUCLEOTIDE SEQUENCE [LARGE SCALE GENOMIC DNA]</scope>
    <source>
        <strain evidence="8 9">12-1054</strain>
    </source>
</reference>
<dbReference type="GO" id="GO:0006412">
    <property type="term" value="P:translation"/>
    <property type="evidence" value="ECO:0007669"/>
    <property type="project" value="InterPro"/>
</dbReference>
<dbReference type="PANTHER" id="PTHR10871">
    <property type="entry name" value="30S RIBOSOMAL PROTEIN S13/40S RIBOSOMAL PROTEIN S18"/>
    <property type="match status" value="1"/>
</dbReference>
<dbReference type="SUPFAM" id="SSF46946">
    <property type="entry name" value="S13-like H2TH domain"/>
    <property type="match status" value="1"/>
</dbReference>
<sequence>MVLLLGQQLPDGKKIQFALLAFYGIGHHTALKTLDTLHIPPNTLVSQLTEEQTTALGAHLAGMTIESDLRRQVRADIAHLRQVGTYRGRRHAMGLPVRGQNTQNNSKTARKLNRVERRGYMTMATSTMAAGASIQQGVQAGRNRFFLGLTRLLPRLF</sequence>
<dbReference type="HAMAP" id="MF_01315">
    <property type="entry name" value="Ribosomal_uS13"/>
    <property type="match status" value="1"/>
</dbReference>
<keyword evidence="9" id="KW-1185">Reference proteome</keyword>